<evidence type="ECO:0000313" key="2">
    <source>
        <dbReference type="Proteomes" id="UP001321861"/>
    </source>
</evidence>
<dbReference type="EMBL" id="AP026802">
    <property type="protein sequence ID" value="BDR59003.1"/>
    <property type="molecule type" value="Genomic_DNA"/>
</dbReference>
<dbReference type="AlphaFoldDB" id="A0AAU9DU57"/>
<dbReference type="KEGG" id="xap:XA3_14440"/>
<dbReference type="Gene3D" id="3.80.10.10">
    <property type="entry name" value="Ribonuclease Inhibitor"/>
    <property type="match status" value="1"/>
</dbReference>
<organism evidence="1 2">
    <name type="scientific">Xylocopilactobacillus apicola</name>
    <dbReference type="NCBI Taxonomy" id="2932184"/>
    <lineage>
        <taxon>Bacteria</taxon>
        <taxon>Bacillati</taxon>
        <taxon>Bacillota</taxon>
        <taxon>Bacilli</taxon>
        <taxon>Lactobacillales</taxon>
        <taxon>Lactobacillaceae</taxon>
        <taxon>Xylocopilactobacillus</taxon>
    </lineage>
</organism>
<sequence length="869" mass="95061">MKRLKRIGYLLVGLLSVWTFGFALNNKTSSRGAEFPDNVVGVNDFRGGHLADSFGNSLLRPRESSTVVNNGVFRLSAESNFSGNNGYVSLSWDAVSDVDDGYIVERTTDGYTWVVPPTNYGKHIKILNVYPPNGNFLKTWFNQIDPNTGQPVSMGLIDVTPVSLAEFNKNPDGYMKDGTGKYAFDGIYFGSADSNGGGQPVITDLTADSQLKVEAFGRSGRSLIFGHDTLVCEPNPAHPYFNKFANKIGLQLRNEVLANGGSTTDIAIADHAMGTNRVSFSTVGLLNQYPYELDPTKIYKISPAHSVMQYFDYTSGATRWMQFSPGTVTFPNSGTTHYAYDQNGNIIGDDNWYLVSKNNYAMIQTGHTTGACTPDEAKIIANMTYHTSTLNTTTKGVDRTVKDDAAPDIPEIGFVSQDSDRLNLNINTSDNGVEYLYRVKAKTLLTTKISDLVKVLLKSGLKGYVYQIDDDPLGMPSINKNSVTGEVTNINLNPNSSSDDQASLNIDRADGAGKYLHIVAVDNANNVSDVKTISLSDYLWWSIDPTTKALTIFPHELNGAVDNTNLMWPWHNRASEITKVVMKPGVTATGSLKNLFADLSSATSIDGLTAIDTSNVTDYSSIFQNCNNLKTLDLTNFKVKNGASTDQMLSGTNRLWKLTLGAETKLSATTGLPNPNIQDQISDGGETYYCTDPQWREVGTGSDHDAKGAVRIAAQIISDSQTSTTVRTYVWDQTGRCTMTVPSSIEFGRHELKSSEFIATSANQNVEVTDTRNIRKHKKWHLEAEATRFKNNSGLVIASDPLIYTDTAGDHPLSATPTVLGEQQVPGLLFQDNWSLPWNLKIKLNPRLVPASGKYQSKITFTLTDVAGL</sequence>
<name>A0AAU9DU57_9LACO</name>
<evidence type="ECO:0000313" key="1">
    <source>
        <dbReference type="EMBL" id="BDR59003.1"/>
    </source>
</evidence>
<keyword evidence="2" id="KW-1185">Reference proteome</keyword>
<accession>A0AAU9DU57</accession>
<proteinExistence type="predicted"/>
<evidence type="ECO:0008006" key="3">
    <source>
        <dbReference type="Google" id="ProtNLM"/>
    </source>
</evidence>
<gene>
    <name evidence="1" type="ORF">XA3_14440</name>
</gene>
<dbReference type="RefSeq" id="WP_317634818.1">
    <property type="nucleotide sequence ID" value="NZ_AP026802.1"/>
</dbReference>
<dbReference type="Proteomes" id="UP001321861">
    <property type="component" value="Chromosome"/>
</dbReference>
<dbReference type="InterPro" id="IPR032675">
    <property type="entry name" value="LRR_dom_sf"/>
</dbReference>
<protein>
    <recommendedName>
        <fullName evidence="3">Surface protein</fullName>
    </recommendedName>
</protein>
<reference evidence="1 2" key="1">
    <citation type="journal article" date="2023" name="Microbiol. Spectr.">
        <title>Symbiosis of Carpenter Bees with Uncharacterized Lactic Acid Bacteria Showing NAD Auxotrophy.</title>
        <authorList>
            <person name="Kawasaki S."/>
            <person name="Ozawa K."/>
            <person name="Mori T."/>
            <person name="Yamamoto A."/>
            <person name="Ito M."/>
            <person name="Ohkuma M."/>
            <person name="Sakamoto M."/>
            <person name="Matsutani M."/>
        </authorList>
    </citation>
    <scope>NUCLEOTIDE SEQUENCE [LARGE SCALE GENOMIC DNA]</scope>
    <source>
        <strain evidence="1 2">XA3</strain>
    </source>
</reference>